<keyword evidence="3" id="KW-1185">Reference proteome</keyword>
<keyword evidence="1" id="KW-0812">Transmembrane</keyword>
<proteinExistence type="predicted"/>
<protein>
    <submittedName>
        <fullName evidence="2">Uncharacterized protein</fullName>
    </submittedName>
</protein>
<comment type="caution">
    <text evidence="2">The sequence shown here is derived from an EMBL/GenBank/DDBJ whole genome shotgun (WGS) entry which is preliminary data.</text>
</comment>
<keyword evidence="1" id="KW-1133">Transmembrane helix</keyword>
<gene>
    <name evidence="2" type="ORF">tinsulaeT_06870</name>
</gene>
<reference evidence="2 3" key="1">
    <citation type="submission" date="2023-03" db="EMBL/GenBank/DDBJ databases">
        <title>Draft genome sequence of Thalassotalea insulae KCTC 62186T.</title>
        <authorList>
            <person name="Sawabe T."/>
        </authorList>
    </citation>
    <scope>NUCLEOTIDE SEQUENCE [LARGE SCALE GENOMIC DNA]</scope>
    <source>
        <strain evidence="2 3">KCTC 62186</strain>
    </source>
</reference>
<feature type="transmembrane region" description="Helical" evidence="1">
    <location>
        <begin position="21"/>
        <end position="39"/>
    </location>
</feature>
<evidence type="ECO:0000256" key="1">
    <source>
        <dbReference type="SAM" id="Phobius"/>
    </source>
</evidence>
<sequence>MLLFVSAMLIYNFCLGYLENVMWNAILVPFSITLLFSGYCLNRNKEEAYPYTIWVAVVNLIVVPIGTLASIYYIWFHFKFIKNKI</sequence>
<name>A0ABQ6GPP0_9GAMM</name>
<feature type="transmembrane region" description="Helical" evidence="1">
    <location>
        <begin position="51"/>
        <end position="75"/>
    </location>
</feature>
<evidence type="ECO:0000313" key="2">
    <source>
        <dbReference type="EMBL" id="GLX77347.1"/>
    </source>
</evidence>
<dbReference type="EMBL" id="BSST01000001">
    <property type="protein sequence ID" value="GLX77347.1"/>
    <property type="molecule type" value="Genomic_DNA"/>
</dbReference>
<keyword evidence="1" id="KW-0472">Membrane</keyword>
<accession>A0ABQ6GPP0</accession>
<dbReference type="Proteomes" id="UP001157186">
    <property type="component" value="Unassembled WGS sequence"/>
</dbReference>
<evidence type="ECO:0000313" key="3">
    <source>
        <dbReference type="Proteomes" id="UP001157186"/>
    </source>
</evidence>
<organism evidence="2 3">
    <name type="scientific">Thalassotalea insulae</name>
    <dbReference type="NCBI Taxonomy" id="2056778"/>
    <lineage>
        <taxon>Bacteria</taxon>
        <taxon>Pseudomonadati</taxon>
        <taxon>Pseudomonadota</taxon>
        <taxon>Gammaproteobacteria</taxon>
        <taxon>Alteromonadales</taxon>
        <taxon>Colwelliaceae</taxon>
        <taxon>Thalassotalea</taxon>
    </lineage>
</organism>